<dbReference type="AlphaFoldDB" id="A0A327ZF49"/>
<dbReference type="SUPFAM" id="SSF88659">
    <property type="entry name" value="Sigma3 and sigma4 domains of RNA polymerase sigma factors"/>
    <property type="match status" value="1"/>
</dbReference>
<keyword evidence="9" id="KW-1185">Reference proteome</keyword>
<keyword evidence="4" id="KW-0238">DNA-binding</keyword>
<dbReference type="InterPro" id="IPR014284">
    <property type="entry name" value="RNA_pol_sigma-70_dom"/>
</dbReference>
<comment type="similarity">
    <text evidence="1">Belongs to the sigma-70 factor family. ECF subfamily.</text>
</comment>
<reference evidence="8 9" key="1">
    <citation type="submission" date="2018-06" db="EMBL/GenBank/DDBJ databases">
        <title>Genomic Encyclopedia of Type Strains, Phase III (KMG-III): the genomes of soil and plant-associated and newly described type strains.</title>
        <authorList>
            <person name="Whitman W."/>
        </authorList>
    </citation>
    <scope>NUCLEOTIDE SEQUENCE [LARGE SCALE GENOMIC DNA]</scope>
    <source>
        <strain evidence="8 9">CGMCC 4.7090</strain>
    </source>
</reference>
<dbReference type="OrthoDB" id="3777963at2"/>
<evidence type="ECO:0000313" key="9">
    <source>
        <dbReference type="Proteomes" id="UP000249341"/>
    </source>
</evidence>
<keyword evidence="3" id="KW-0731">Sigma factor</keyword>
<proteinExistence type="inferred from homology"/>
<protein>
    <submittedName>
        <fullName evidence="8">RNA polymerase sigma-70 factor (ECF subfamily)</fullName>
    </submittedName>
</protein>
<keyword evidence="5" id="KW-0804">Transcription</keyword>
<comment type="caution">
    <text evidence="8">The sequence shown here is derived from an EMBL/GenBank/DDBJ whole genome shotgun (WGS) entry which is preliminary data.</text>
</comment>
<dbReference type="InterPro" id="IPR013324">
    <property type="entry name" value="RNA_pol_sigma_r3/r4-like"/>
</dbReference>
<dbReference type="GO" id="GO:0016987">
    <property type="term" value="F:sigma factor activity"/>
    <property type="evidence" value="ECO:0007669"/>
    <property type="project" value="UniProtKB-KW"/>
</dbReference>
<dbReference type="Gene3D" id="1.10.1740.10">
    <property type="match status" value="1"/>
</dbReference>
<evidence type="ECO:0000259" key="7">
    <source>
        <dbReference type="Pfam" id="PF08281"/>
    </source>
</evidence>
<dbReference type="EMBL" id="QLMJ01000005">
    <property type="protein sequence ID" value="RAK38449.1"/>
    <property type="molecule type" value="Genomic_DNA"/>
</dbReference>
<evidence type="ECO:0000313" key="8">
    <source>
        <dbReference type="EMBL" id="RAK38449.1"/>
    </source>
</evidence>
<organism evidence="8 9">
    <name type="scientific">Actinoplanes lutulentus</name>
    <dbReference type="NCBI Taxonomy" id="1287878"/>
    <lineage>
        <taxon>Bacteria</taxon>
        <taxon>Bacillati</taxon>
        <taxon>Actinomycetota</taxon>
        <taxon>Actinomycetes</taxon>
        <taxon>Micromonosporales</taxon>
        <taxon>Micromonosporaceae</taxon>
        <taxon>Actinoplanes</taxon>
    </lineage>
</organism>
<feature type="domain" description="RNA polymerase sigma-70 region 2" evidence="6">
    <location>
        <begin position="18"/>
        <end position="82"/>
    </location>
</feature>
<dbReference type="Gene3D" id="1.10.10.10">
    <property type="entry name" value="Winged helix-like DNA-binding domain superfamily/Winged helix DNA-binding domain"/>
    <property type="match status" value="1"/>
</dbReference>
<gene>
    <name evidence="8" type="ORF">B0I29_105397</name>
</gene>
<accession>A0A327ZF49</accession>
<dbReference type="GO" id="GO:0006352">
    <property type="term" value="P:DNA-templated transcription initiation"/>
    <property type="evidence" value="ECO:0007669"/>
    <property type="project" value="InterPro"/>
</dbReference>
<evidence type="ECO:0000259" key="6">
    <source>
        <dbReference type="Pfam" id="PF04542"/>
    </source>
</evidence>
<dbReference type="InterPro" id="IPR013325">
    <property type="entry name" value="RNA_pol_sigma_r2"/>
</dbReference>
<dbReference type="GO" id="GO:0003677">
    <property type="term" value="F:DNA binding"/>
    <property type="evidence" value="ECO:0007669"/>
    <property type="project" value="UniProtKB-KW"/>
</dbReference>
<feature type="domain" description="RNA polymerase sigma factor 70 region 4 type 2" evidence="7">
    <location>
        <begin position="104"/>
        <end position="156"/>
    </location>
</feature>
<dbReference type="Pfam" id="PF08281">
    <property type="entry name" value="Sigma70_r4_2"/>
    <property type="match status" value="1"/>
</dbReference>
<sequence>MRRPDGESADFDAFYTGTARRVLLHVYAVCGDLGDAQDITQEAYARAWQQWPKVSGYDSPEQWVRKVAWNLAANRWRGLRRRLAAHIRLGPPGDAAAGPSPERVAVVAALQRLPEAQRQTIAMHYLLDMSVQEISASAGVPAGTVKARLSRARAALALLLSDVEVSDVA</sequence>
<evidence type="ECO:0000256" key="5">
    <source>
        <dbReference type="ARBA" id="ARBA00023163"/>
    </source>
</evidence>
<dbReference type="InterPro" id="IPR039425">
    <property type="entry name" value="RNA_pol_sigma-70-like"/>
</dbReference>
<name>A0A327ZF49_9ACTN</name>
<evidence type="ECO:0000256" key="3">
    <source>
        <dbReference type="ARBA" id="ARBA00023082"/>
    </source>
</evidence>
<evidence type="ECO:0000256" key="2">
    <source>
        <dbReference type="ARBA" id="ARBA00023015"/>
    </source>
</evidence>
<dbReference type="SUPFAM" id="SSF88946">
    <property type="entry name" value="Sigma2 domain of RNA polymerase sigma factors"/>
    <property type="match status" value="1"/>
</dbReference>
<dbReference type="Pfam" id="PF04542">
    <property type="entry name" value="Sigma70_r2"/>
    <property type="match status" value="1"/>
</dbReference>
<dbReference type="Proteomes" id="UP000249341">
    <property type="component" value="Unassembled WGS sequence"/>
</dbReference>
<dbReference type="PANTHER" id="PTHR43133:SF50">
    <property type="entry name" value="ECF RNA POLYMERASE SIGMA FACTOR SIGM"/>
    <property type="match status" value="1"/>
</dbReference>
<evidence type="ECO:0000256" key="4">
    <source>
        <dbReference type="ARBA" id="ARBA00023125"/>
    </source>
</evidence>
<dbReference type="NCBIfam" id="TIGR02937">
    <property type="entry name" value="sigma70-ECF"/>
    <property type="match status" value="1"/>
</dbReference>
<dbReference type="RefSeq" id="WP_111649531.1">
    <property type="nucleotide sequence ID" value="NZ_JACHWI010000002.1"/>
</dbReference>
<dbReference type="InterPro" id="IPR036388">
    <property type="entry name" value="WH-like_DNA-bd_sf"/>
</dbReference>
<dbReference type="PANTHER" id="PTHR43133">
    <property type="entry name" value="RNA POLYMERASE ECF-TYPE SIGMA FACTO"/>
    <property type="match status" value="1"/>
</dbReference>
<dbReference type="InterPro" id="IPR013249">
    <property type="entry name" value="RNA_pol_sigma70_r4_t2"/>
</dbReference>
<dbReference type="InterPro" id="IPR007627">
    <property type="entry name" value="RNA_pol_sigma70_r2"/>
</dbReference>
<evidence type="ECO:0000256" key="1">
    <source>
        <dbReference type="ARBA" id="ARBA00010641"/>
    </source>
</evidence>
<keyword evidence="2" id="KW-0805">Transcription regulation</keyword>